<organism evidence="2 3">
    <name type="scientific">Anoxybacillus suryakundensis</name>
    <dbReference type="NCBI Taxonomy" id="1325335"/>
    <lineage>
        <taxon>Bacteria</taxon>
        <taxon>Bacillati</taxon>
        <taxon>Bacillota</taxon>
        <taxon>Bacilli</taxon>
        <taxon>Bacillales</taxon>
        <taxon>Anoxybacillaceae</taxon>
        <taxon>Anoxybacillus</taxon>
    </lineage>
</organism>
<dbReference type="PROSITE" id="PS51832">
    <property type="entry name" value="HD_GYP"/>
    <property type="match status" value="1"/>
</dbReference>
<dbReference type="AlphaFoldDB" id="A0A0K6GPF9"/>
<dbReference type="Proteomes" id="UP000182738">
    <property type="component" value="Unassembled WGS sequence"/>
</dbReference>
<sequence length="383" mass="44475">MFQQKQTYELVPGDILLHPLYRPDGLLFVQKHKKLSESIIEHIKKQFPRDFPFLVVSSEPQLNEFMLAGEHTSRAFIEAMKQLIDIHKQFIQVPITAAIYDIEIAEETNVQPIFLSELNIFAPTWGLIEKTLDSTRLLRRAKEMDERLNLIISKDKEILNLYEKIKRYHDVLAIHSINTTSIALMIGLTLELRDEDLINLCLATLFADIGFTEVPKEQFVVYLNNERANKELIQLHLKHSIELISTSTYCRKKEIIYGILDHHEHFDGVHSPNKKSGESIHLYGRIIAIAQYYDELVGGYIGEKSYTSFEALEAVWNERGKKLDPHILRIFLDKTTLYKVGQLIQIRPYEWATIIGFTDYIHTPLRPIVQKHDGTAIDLSRKR</sequence>
<protein>
    <submittedName>
        <fullName evidence="2">HD domain</fullName>
    </submittedName>
</protein>
<accession>A0A0K6GPF9</accession>
<name>A0A0K6GPF9_9BACL</name>
<feature type="domain" description="HD-GYP" evidence="1">
    <location>
        <begin position="150"/>
        <end position="347"/>
    </location>
</feature>
<dbReference type="Pfam" id="PF13487">
    <property type="entry name" value="HD_5"/>
    <property type="match status" value="1"/>
</dbReference>
<proteinExistence type="predicted"/>
<reference evidence="3" key="1">
    <citation type="submission" date="2015-08" db="EMBL/GenBank/DDBJ databases">
        <authorList>
            <person name="Varghese N."/>
        </authorList>
    </citation>
    <scope>NUCLEOTIDE SEQUENCE [LARGE SCALE GENOMIC DNA]</scope>
    <source>
        <strain evidence="3">DSM 27374</strain>
    </source>
</reference>
<dbReference type="OrthoDB" id="2694293at2"/>
<dbReference type="PANTHER" id="PTHR43155:SF2">
    <property type="entry name" value="CYCLIC DI-GMP PHOSPHODIESTERASE PA4108"/>
    <property type="match status" value="1"/>
</dbReference>
<dbReference type="EMBL" id="CYGZ01000010">
    <property type="protein sequence ID" value="CUA80527.1"/>
    <property type="molecule type" value="Genomic_DNA"/>
</dbReference>
<gene>
    <name evidence="2" type="ORF">Ga0061060_11094</name>
</gene>
<evidence type="ECO:0000313" key="2">
    <source>
        <dbReference type="EMBL" id="CUA80527.1"/>
    </source>
</evidence>
<keyword evidence="3" id="KW-1185">Reference proteome</keyword>
<dbReference type="SUPFAM" id="SSF109604">
    <property type="entry name" value="HD-domain/PDEase-like"/>
    <property type="match status" value="1"/>
</dbReference>
<dbReference type="RefSeq" id="WP_055441482.1">
    <property type="nucleotide sequence ID" value="NZ_BAABDZ010000034.1"/>
</dbReference>
<dbReference type="PANTHER" id="PTHR43155">
    <property type="entry name" value="CYCLIC DI-GMP PHOSPHODIESTERASE PA4108-RELATED"/>
    <property type="match status" value="1"/>
</dbReference>
<evidence type="ECO:0000313" key="3">
    <source>
        <dbReference type="Proteomes" id="UP000182738"/>
    </source>
</evidence>
<dbReference type="Gene3D" id="1.10.3210.10">
    <property type="entry name" value="Hypothetical protein af1432"/>
    <property type="match status" value="1"/>
</dbReference>
<dbReference type="CDD" id="cd00077">
    <property type="entry name" value="HDc"/>
    <property type="match status" value="1"/>
</dbReference>
<evidence type="ECO:0000259" key="1">
    <source>
        <dbReference type="PROSITE" id="PS51832"/>
    </source>
</evidence>
<dbReference type="InterPro" id="IPR037522">
    <property type="entry name" value="HD_GYP_dom"/>
</dbReference>
<dbReference type="STRING" id="1325335.GCA_001418025_01841"/>
<dbReference type="InterPro" id="IPR003607">
    <property type="entry name" value="HD/PDEase_dom"/>
</dbReference>